<dbReference type="Proteomes" id="UP000053890">
    <property type="component" value="Unassembled WGS sequence"/>
</dbReference>
<protein>
    <recommendedName>
        <fullName evidence="1">AB hydrolase-1 domain-containing protein</fullName>
    </recommendedName>
</protein>
<dbReference type="InterPro" id="IPR050471">
    <property type="entry name" value="AB_hydrolase"/>
</dbReference>
<dbReference type="Pfam" id="PF00561">
    <property type="entry name" value="Abhydrolase_1"/>
    <property type="match status" value="1"/>
</dbReference>
<dbReference type="STRING" id="578459.A0A0P9H006"/>
<dbReference type="Gene3D" id="3.40.50.1820">
    <property type="entry name" value="alpha/beta hydrolase"/>
    <property type="match status" value="1"/>
</dbReference>
<dbReference type="PANTHER" id="PTHR43433:SF5">
    <property type="entry name" value="AB HYDROLASE-1 DOMAIN-CONTAINING PROTEIN"/>
    <property type="match status" value="1"/>
</dbReference>
<feature type="domain" description="AB hydrolase-1" evidence="1">
    <location>
        <begin position="63"/>
        <end position="311"/>
    </location>
</feature>
<dbReference type="RefSeq" id="XP_018269090.1">
    <property type="nucleotide sequence ID" value="XM_018417768.1"/>
</dbReference>
<dbReference type="OrthoDB" id="19657at2759"/>
<reference evidence="2 3" key="1">
    <citation type="journal article" date="2015" name="Front. Microbiol.">
        <title>Genome sequence of the plant growth promoting endophytic yeast Rhodotorula graminis WP1.</title>
        <authorList>
            <person name="Firrincieli A."/>
            <person name="Otillar R."/>
            <person name="Salamov A."/>
            <person name="Schmutz J."/>
            <person name="Khan Z."/>
            <person name="Redman R.S."/>
            <person name="Fleck N.D."/>
            <person name="Lindquist E."/>
            <person name="Grigoriev I.V."/>
            <person name="Doty S.L."/>
        </authorList>
    </citation>
    <scope>NUCLEOTIDE SEQUENCE [LARGE SCALE GENOMIC DNA]</scope>
    <source>
        <strain evidence="2 3">WP1</strain>
    </source>
</reference>
<organism evidence="2 3">
    <name type="scientific">Rhodotorula graminis (strain WP1)</name>
    <dbReference type="NCBI Taxonomy" id="578459"/>
    <lineage>
        <taxon>Eukaryota</taxon>
        <taxon>Fungi</taxon>
        <taxon>Dikarya</taxon>
        <taxon>Basidiomycota</taxon>
        <taxon>Pucciniomycotina</taxon>
        <taxon>Microbotryomycetes</taxon>
        <taxon>Sporidiobolales</taxon>
        <taxon>Sporidiobolaceae</taxon>
        <taxon>Rhodotorula</taxon>
    </lineage>
</organism>
<dbReference type="GeneID" id="28978216"/>
<dbReference type="PANTHER" id="PTHR43433">
    <property type="entry name" value="HYDROLASE, ALPHA/BETA FOLD FAMILY PROTEIN"/>
    <property type="match status" value="1"/>
</dbReference>
<dbReference type="InterPro" id="IPR029058">
    <property type="entry name" value="AB_hydrolase_fold"/>
</dbReference>
<proteinExistence type="predicted"/>
<dbReference type="PRINTS" id="PR00111">
    <property type="entry name" value="ABHYDROLASE"/>
</dbReference>
<dbReference type="OMA" id="ACKMAAM"/>
<dbReference type="EMBL" id="KQ474084">
    <property type="protein sequence ID" value="KPV73041.1"/>
    <property type="molecule type" value="Genomic_DNA"/>
</dbReference>
<dbReference type="SUPFAM" id="SSF53474">
    <property type="entry name" value="alpha/beta-Hydrolases"/>
    <property type="match status" value="1"/>
</dbReference>
<keyword evidence="3" id="KW-1185">Reference proteome</keyword>
<evidence type="ECO:0000313" key="2">
    <source>
        <dbReference type="EMBL" id="KPV73041.1"/>
    </source>
</evidence>
<gene>
    <name evidence="2" type="ORF">RHOBADRAFT_55281</name>
</gene>
<sequence length="332" mass="36997">MAEATAPPSPSSSSDPLPDTIFSPVHLVKRGWCTVANDKKRAPAPHKLYYELHGDDKPSSHRLVFIMGLNNSSFAWHHQVSHFAALPGYAVLVFDNRGVGWSDTPLGTYSTSEMAKDVEELLDYVGWTEDKSLNVVGVSMGGMLAQELALLIPTRIRTLLLTSTQSGSRFTLPPWKAASMFLRLSSGTVRTPAAQIELVTNTLFPEAWLDEVVHEEGEFKGKTRRDQVEADFLRRYHIGRRQTPRGQLGQMVAVMKHRVSTERLARLAASVPHIAIIHGTDDNLIHVDRAHELHKDLPGSRLKIVENAGHALPSQIKNDYNAWIQEHVEREG</sequence>
<dbReference type="AlphaFoldDB" id="A0A0P9H006"/>
<evidence type="ECO:0000313" key="3">
    <source>
        <dbReference type="Proteomes" id="UP000053890"/>
    </source>
</evidence>
<dbReference type="InterPro" id="IPR000073">
    <property type="entry name" value="AB_hydrolase_1"/>
</dbReference>
<name>A0A0P9H006_RHOGW</name>
<accession>A0A0P9H006</accession>
<evidence type="ECO:0000259" key="1">
    <source>
        <dbReference type="Pfam" id="PF00561"/>
    </source>
</evidence>